<feature type="compositionally biased region" description="Gly residues" evidence="1">
    <location>
        <begin position="986"/>
        <end position="996"/>
    </location>
</feature>
<feature type="region of interest" description="Disordered" evidence="1">
    <location>
        <begin position="1"/>
        <end position="1107"/>
    </location>
</feature>
<feature type="compositionally biased region" description="Polar residues" evidence="1">
    <location>
        <begin position="1069"/>
        <end position="1082"/>
    </location>
</feature>
<gene>
    <name evidence="3" type="ORF">Aiant_42390</name>
</gene>
<feature type="compositionally biased region" description="Basic and acidic residues" evidence="1">
    <location>
        <begin position="914"/>
        <end position="930"/>
    </location>
</feature>
<feature type="compositionally biased region" description="Low complexity" evidence="1">
    <location>
        <begin position="1091"/>
        <end position="1107"/>
    </location>
</feature>
<organism evidence="3 4">
    <name type="scientific">Actinoplanes ianthinogenes</name>
    <dbReference type="NCBI Taxonomy" id="122358"/>
    <lineage>
        <taxon>Bacteria</taxon>
        <taxon>Bacillati</taxon>
        <taxon>Actinomycetota</taxon>
        <taxon>Actinomycetes</taxon>
        <taxon>Micromonosporales</taxon>
        <taxon>Micromonosporaceae</taxon>
        <taxon>Actinoplanes</taxon>
    </lineage>
</organism>
<feature type="transmembrane region" description="Helical" evidence="2">
    <location>
        <begin position="1293"/>
        <end position="1314"/>
    </location>
</feature>
<feature type="compositionally biased region" description="Low complexity" evidence="1">
    <location>
        <begin position="531"/>
        <end position="549"/>
    </location>
</feature>
<evidence type="ECO:0000313" key="4">
    <source>
        <dbReference type="Proteomes" id="UP000676967"/>
    </source>
</evidence>
<feature type="compositionally biased region" description="Polar residues" evidence="1">
    <location>
        <begin position="161"/>
        <end position="172"/>
    </location>
</feature>
<feature type="compositionally biased region" description="Basic and acidic residues" evidence="1">
    <location>
        <begin position="173"/>
        <end position="191"/>
    </location>
</feature>
<proteinExistence type="predicted"/>
<feature type="transmembrane region" description="Helical" evidence="2">
    <location>
        <begin position="1259"/>
        <end position="1281"/>
    </location>
</feature>
<feature type="compositionally biased region" description="Low complexity" evidence="1">
    <location>
        <begin position="215"/>
        <end position="246"/>
    </location>
</feature>
<sequence length="1351" mass="141850">MDQREWDYGARMSRERRGAEAWPIPEQERDESESRWSSLTDTGSMTPSPEALTWQRRADAWAQQSQGQGQGQGEIEPYAGGGGQAVEPANRWSDVTSTGRPTFPADGTGWRTQTSEWRATGARWRQTTEWRSSTGSHVWRSTTEAWQSENEAEATPARPTISGTSWPTTEQESAGRESWSDTPSWRREADTGRAATTPVEQTWSSGSSTPSWQRPSAQTPSWQQPSTQAPSWQQPSTQTPSWQQPAAPTPSWQQPAGSTPSWQRPAAESWSSSAPVSDSWSADRRGATRGENTTDIGGWDQRSDGPGWQAGPRDDGRHFVRKDDRAAWQRGAETEWSTRRGRRRAPEPEVPPTGGSGWSTTSDTDNWAGHTDTGNIALSPTSPTADQGAPAPSWGSRSARRGQPAEPEGYSDAYGAERTGQTPIRYGVRPESSTRLSRRAAPDDGPVAFRDEGAAASGGLPERHRGPAGLPERQRGAGSFGDESPAASGVLPARQRGTGQFGDESTAASGGVPGRQRGAGQFGDESAAASGGMPARQRGAGRRAQQPQRYNANPTNWREDTSSWEAEPDTSNWTRDPDTGQWSRAEDDPRVLAWRAEAARRERIKDDGAEPQPEQPGWGGEGRRGRRADEPTGPVGGVPGGPLPSSGMPDGPRPRSAMPSSGGTWSTGAAMPGPATPRSAGAPWNGAEQPDPYTSGRFRTDQYPPDASRQAYGNDTGARRRAPEPEPEAWPSRSTGRDEYQTEGWRQGPLPPRQDPPRELPAGRSGGWAEPGYPGQQRELPAGRSTWPEPERGVPRQTGYGSLPPEDSGWAEREPEPRRTGGPGYGYGPSEDDGRSWADLRRPGGARELPAGGPSYGARELPAAPQRRDDGYGMAGGDPAWRDPRKPAYGAQRELPGGPSSWTDPAAEAPGYDETDRYGNPRRRDDRDDPPYGGGGGGARGQGDWRAPGPSGGASWNGGSGPVNGWNGAGPGNGSYRRGAPDPGYSSGGAPEGGGWRASADTDAPGGSAAPVSGSAGYRATAAPGGDWRQELNGGGSAAPVSGYRATATPPGDWRAELNGGAPAGPTAVSATGSAPVVSSTPGADWRAELTGGTAAPTSGAAGYRAAAGGDWRADLSAAPTSGAAAAAGTTGYRATAAAAAPATGDWRRELNADLTDDGEAQRFSTSDFPSFRPSGSAAVAGRENLALSATSVITATPGEAGEDTSWPPRRAVSGALFESTGSYERRPVSSGVLSGRQSDLLNPDDEEEEETSNSPLAAVGYTVVWYGVPVVLFVLGMLLLNTGQRAHALQTLADAAPEFGISLALSIVVAFGLRFATTAWKSASVGLAAAVVGGGLATVLSSAITGNSLS</sequence>
<reference evidence="3 4" key="1">
    <citation type="submission" date="2020-08" db="EMBL/GenBank/DDBJ databases">
        <title>Whole genome shotgun sequence of Actinoplanes ianthinogenes NBRC 13996.</title>
        <authorList>
            <person name="Komaki H."/>
            <person name="Tamura T."/>
        </authorList>
    </citation>
    <scope>NUCLEOTIDE SEQUENCE [LARGE SCALE GENOMIC DNA]</scope>
    <source>
        <strain evidence="3 4">NBRC 13996</strain>
    </source>
</reference>
<feature type="transmembrane region" description="Helical" evidence="2">
    <location>
        <begin position="1326"/>
        <end position="1345"/>
    </location>
</feature>
<feature type="region of interest" description="Disordered" evidence="1">
    <location>
        <begin position="1226"/>
        <end position="1254"/>
    </location>
</feature>
<feature type="compositionally biased region" description="Polar residues" evidence="1">
    <location>
        <begin position="35"/>
        <end position="47"/>
    </location>
</feature>
<keyword evidence="2" id="KW-1133">Transmembrane helix</keyword>
<feature type="compositionally biased region" description="Basic and acidic residues" evidence="1">
    <location>
        <begin position="312"/>
        <end position="338"/>
    </location>
</feature>
<feature type="compositionally biased region" description="Low complexity" evidence="1">
    <location>
        <begin position="1004"/>
        <end position="1017"/>
    </location>
</feature>
<feature type="compositionally biased region" description="Basic and acidic residues" evidence="1">
    <location>
        <begin position="621"/>
        <end position="630"/>
    </location>
</feature>
<feature type="region of interest" description="Disordered" evidence="1">
    <location>
        <begin position="1157"/>
        <end position="1176"/>
    </location>
</feature>
<keyword evidence="2" id="KW-0812">Transmembrane</keyword>
<keyword evidence="2" id="KW-0472">Membrane</keyword>
<feature type="compositionally biased region" description="Polar residues" evidence="1">
    <location>
        <begin position="198"/>
        <end position="214"/>
    </location>
</feature>
<feature type="compositionally biased region" description="Gly residues" evidence="1">
    <location>
        <begin position="950"/>
        <end position="973"/>
    </location>
</feature>
<evidence type="ECO:0000313" key="3">
    <source>
        <dbReference type="EMBL" id="BCJ43582.1"/>
    </source>
</evidence>
<keyword evidence="4" id="KW-1185">Reference proteome</keyword>
<feature type="compositionally biased region" description="Basic and acidic residues" evidence="1">
    <location>
        <begin position="810"/>
        <end position="819"/>
    </location>
</feature>
<feature type="compositionally biased region" description="Polar residues" evidence="1">
    <location>
        <begin position="658"/>
        <end position="667"/>
    </location>
</feature>
<evidence type="ECO:0000256" key="1">
    <source>
        <dbReference type="SAM" id="MobiDB-lite"/>
    </source>
</evidence>
<dbReference type="EMBL" id="AP023356">
    <property type="protein sequence ID" value="BCJ43582.1"/>
    <property type="molecule type" value="Genomic_DNA"/>
</dbReference>
<feature type="compositionally biased region" description="Polar residues" evidence="1">
    <location>
        <begin position="250"/>
        <end position="262"/>
    </location>
</feature>
<feature type="compositionally biased region" description="Basic and acidic residues" evidence="1">
    <location>
        <begin position="1"/>
        <end position="19"/>
    </location>
</feature>
<dbReference type="Proteomes" id="UP000676967">
    <property type="component" value="Chromosome"/>
</dbReference>
<feature type="compositionally biased region" description="Polar residues" evidence="1">
    <location>
        <begin position="125"/>
        <end position="149"/>
    </location>
</feature>
<feature type="compositionally biased region" description="Low complexity" evidence="1">
    <location>
        <begin position="265"/>
        <end position="280"/>
    </location>
</feature>
<feature type="compositionally biased region" description="Polar residues" evidence="1">
    <location>
        <begin position="372"/>
        <end position="385"/>
    </location>
</feature>
<feature type="compositionally biased region" description="Basic and acidic residues" evidence="1">
    <location>
        <begin position="832"/>
        <end position="842"/>
    </location>
</feature>
<feature type="compositionally biased region" description="Gly residues" evidence="1">
    <location>
        <begin position="932"/>
        <end position="941"/>
    </location>
</feature>
<name>A0ABN6CDI3_9ACTN</name>
<evidence type="ECO:0000256" key="2">
    <source>
        <dbReference type="SAM" id="Phobius"/>
    </source>
</evidence>
<protein>
    <submittedName>
        <fullName evidence="3">Uncharacterized protein</fullName>
    </submittedName>
</protein>
<feature type="compositionally biased region" description="Acidic residues" evidence="1">
    <location>
        <begin position="1243"/>
        <end position="1252"/>
    </location>
</feature>
<feature type="compositionally biased region" description="Basic and acidic residues" evidence="1">
    <location>
        <begin position="597"/>
        <end position="608"/>
    </location>
</feature>
<feature type="compositionally biased region" description="Polar residues" evidence="1">
    <location>
        <begin position="1232"/>
        <end position="1241"/>
    </location>
</feature>
<accession>A0ABN6CDI3</accession>